<reference evidence="7 8" key="1">
    <citation type="journal article" date="2019" name="Nat. Ecol. Evol.">
        <title>Megaphylogeny resolves global patterns of mushroom evolution.</title>
        <authorList>
            <person name="Varga T."/>
            <person name="Krizsan K."/>
            <person name="Foldi C."/>
            <person name="Dima B."/>
            <person name="Sanchez-Garcia M."/>
            <person name="Sanchez-Ramirez S."/>
            <person name="Szollosi G.J."/>
            <person name="Szarkandi J.G."/>
            <person name="Papp V."/>
            <person name="Albert L."/>
            <person name="Andreopoulos W."/>
            <person name="Angelini C."/>
            <person name="Antonin V."/>
            <person name="Barry K.W."/>
            <person name="Bougher N.L."/>
            <person name="Buchanan P."/>
            <person name="Buyck B."/>
            <person name="Bense V."/>
            <person name="Catcheside P."/>
            <person name="Chovatia M."/>
            <person name="Cooper J."/>
            <person name="Damon W."/>
            <person name="Desjardin D."/>
            <person name="Finy P."/>
            <person name="Geml J."/>
            <person name="Haridas S."/>
            <person name="Hughes K."/>
            <person name="Justo A."/>
            <person name="Karasinski D."/>
            <person name="Kautmanova I."/>
            <person name="Kiss B."/>
            <person name="Kocsube S."/>
            <person name="Kotiranta H."/>
            <person name="LaButti K.M."/>
            <person name="Lechner B.E."/>
            <person name="Liimatainen K."/>
            <person name="Lipzen A."/>
            <person name="Lukacs Z."/>
            <person name="Mihaltcheva S."/>
            <person name="Morgado L.N."/>
            <person name="Niskanen T."/>
            <person name="Noordeloos M.E."/>
            <person name="Ohm R.A."/>
            <person name="Ortiz-Santana B."/>
            <person name="Ovrebo C."/>
            <person name="Racz N."/>
            <person name="Riley R."/>
            <person name="Savchenko A."/>
            <person name="Shiryaev A."/>
            <person name="Soop K."/>
            <person name="Spirin V."/>
            <person name="Szebenyi C."/>
            <person name="Tomsovsky M."/>
            <person name="Tulloss R.E."/>
            <person name="Uehling J."/>
            <person name="Grigoriev I.V."/>
            <person name="Vagvolgyi C."/>
            <person name="Papp T."/>
            <person name="Martin F.M."/>
            <person name="Miettinen O."/>
            <person name="Hibbett D.S."/>
            <person name="Nagy L.G."/>
        </authorList>
    </citation>
    <scope>NUCLEOTIDE SEQUENCE [LARGE SCALE GENOMIC DNA]</scope>
    <source>
        <strain evidence="7 8">CBS 309.79</strain>
    </source>
</reference>
<dbReference type="InterPro" id="IPR040079">
    <property type="entry name" value="Glutathione_S-Trfase"/>
</dbReference>
<dbReference type="PANTHER" id="PTHR43900">
    <property type="entry name" value="GLUTATHIONE S-TRANSFERASE RHO"/>
    <property type="match status" value="1"/>
</dbReference>
<name>A0A5C3Q7L5_9AGAR</name>
<dbReference type="STRING" id="1884261.A0A5C3Q7L5"/>
<evidence type="ECO:0000259" key="5">
    <source>
        <dbReference type="PROSITE" id="PS50404"/>
    </source>
</evidence>
<dbReference type="EMBL" id="ML178842">
    <property type="protein sequence ID" value="TFK98084.1"/>
    <property type="molecule type" value="Genomic_DNA"/>
</dbReference>
<proteinExistence type="inferred from homology"/>
<keyword evidence="2 7" id="KW-0808">Transferase</keyword>
<dbReference type="PANTHER" id="PTHR43900:SF3">
    <property type="entry name" value="GLUTATHIONE S-TRANSFERASE RHO"/>
    <property type="match status" value="1"/>
</dbReference>
<dbReference type="Pfam" id="PF02798">
    <property type="entry name" value="GST_N"/>
    <property type="match status" value="1"/>
</dbReference>
<evidence type="ECO:0000313" key="7">
    <source>
        <dbReference type="EMBL" id="TFK98084.1"/>
    </source>
</evidence>
<dbReference type="Proteomes" id="UP000305067">
    <property type="component" value="Unassembled WGS sequence"/>
</dbReference>
<dbReference type="InterPro" id="IPR010987">
    <property type="entry name" value="Glutathione-S-Trfase_C-like"/>
</dbReference>
<evidence type="ECO:0000256" key="1">
    <source>
        <dbReference type="ARBA" id="ARBA00012452"/>
    </source>
</evidence>
<dbReference type="Pfam" id="PF00043">
    <property type="entry name" value="GST_C"/>
    <property type="match status" value="1"/>
</dbReference>
<dbReference type="Gene3D" id="1.20.1050.10">
    <property type="match status" value="1"/>
</dbReference>
<dbReference type="PROSITE" id="PS50405">
    <property type="entry name" value="GST_CTER"/>
    <property type="match status" value="1"/>
</dbReference>
<dbReference type="InterPro" id="IPR036249">
    <property type="entry name" value="Thioredoxin-like_sf"/>
</dbReference>
<evidence type="ECO:0000256" key="4">
    <source>
        <dbReference type="RuleBase" id="RU003494"/>
    </source>
</evidence>
<dbReference type="GO" id="GO:0043295">
    <property type="term" value="F:glutathione binding"/>
    <property type="evidence" value="ECO:0007669"/>
    <property type="project" value="TreeGrafter"/>
</dbReference>
<dbReference type="SUPFAM" id="SSF47616">
    <property type="entry name" value="GST C-terminal domain-like"/>
    <property type="match status" value="1"/>
</dbReference>
<accession>A0A5C3Q7L5</accession>
<dbReference type="AlphaFoldDB" id="A0A5C3Q7L5"/>
<dbReference type="SFLD" id="SFLDG00358">
    <property type="entry name" value="Main_(cytGST)"/>
    <property type="match status" value="1"/>
</dbReference>
<feature type="domain" description="GST C-terminal" evidence="6">
    <location>
        <begin position="93"/>
        <end position="226"/>
    </location>
</feature>
<comment type="similarity">
    <text evidence="4">Belongs to the GST superfamily.</text>
</comment>
<comment type="catalytic activity">
    <reaction evidence="3">
        <text>RX + glutathione = an S-substituted glutathione + a halide anion + H(+)</text>
        <dbReference type="Rhea" id="RHEA:16437"/>
        <dbReference type="ChEBI" id="CHEBI:15378"/>
        <dbReference type="ChEBI" id="CHEBI:16042"/>
        <dbReference type="ChEBI" id="CHEBI:17792"/>
        <dbReference type="ChEBI" id="CHEBI:57925"/>
        <dbReference type="ChEBI" id="CHEBI:90779"/>
        <dbReference type="EC" id="2.5.1.18"/>
    </reaction>
</comment>
<dbReference type="GO" id="GO:0006749">
    <property type="term" value="P:glutathione metabolic process"/>
    <property type="evidence" value="ECO:0007669"/>
    <property type="project" value="TreeGrafter"/>
</dbReference>
<dbReference type="SFLD" id="SFLDG01154">
    <property type="entry name" value="Main.5:_Phi-like"/>
    <property type="match status" value="1"/>
</dbReference>
<dbReference type="SUPFAM" id="SSF52833">
    <property type="entry name" value="Thioredoxin-like"/>
    <property type="match status" value="1"/>
</dbReference>
<dbReference type="FunFam" id="3.40.30.10:FF:000016">
    <property type="entry name" value="Glutathione S-transferase F2"/>
    <property type="match status" value="1"/>
</dbReference>
<dbReference type="CDD" id="cd03053">
    <property type="entry name" value="GST_N_Phi"/>
    <property type="match status" value="1"/>
</dbReference>
<evidence type="ECO:0000259" key="6">
    <source>
        <dbReference type="PROSITE" id="PS50405"/>
    </source>
</evidence>
<feature type="domain" description="GST N-terminal" evidence="5">
    <location>
        <begin position="2"/>
        <end position="83"/>
    </location>
</feature>
<organism evidence="7 8">
    <name type="scientific">Pterulicium gracile</name>
    <dbReference type="NCBI Taxonomy" id="1884261"/>
    <lineage>
        <taxon>Eukaryota</taxon>
        <taxon>Fungi</taxon>
        <taxon>Dikarya</taxon>
        <taxon>Basidiomycota</taxon>
        <taxon>Agaricomycotina</taxon>
        <taxon>Agaricomycetes</taxon>
        <taxon>Agaricomycetidae</taxon>
        <taxon>Agaricales</taxon>
        <taxon>Pleurotineae</taxon>
        <taxon>Pterulaceae</taxon>
        <taxon>Pterulicium</taxon>
    </lineage>
</organism>
<sequence length="226" mass="25422">MSELTLHAVGISTCTKRVGIILHEKQIPFKLAPIDFMAGKHKSPEHLEKHPFGQVPVLEDDDFFLFESRAISKYLATKYAAQGTPNLVPDFSDLKATAKFEQASSVESFDFEAVVYPIIMDGFFAKFGDPAHVPNQALLAKHAEILEGKLDGYERILSKQKYLAGDNITVVDLFHLPHGTILPVVLGKDPLDNEKRPHLARWWKDLQARPSWAAVKDGVEEKERYD</sequence>
<dbReference type="InterPro" id="IPR004045">
    <property type="entry name" value="Glutathione_S-Trfase_N"/>
</dbReference>
<dbReference type="PROSITE" id="PS50404">
    <property type="entry name" value="GST_NTER"/>
    <property type="match status" value="1"/>
</dbReference>
<dbReference type="OrthoDB" id="249703at2759"/>
<evidence type="ECO:0000256" key="3">
    <source>
        <dbReference type="ARBA" id="ARBA00047960"/>
    </source>
</evidence>
<dbReference type="EC" id="2.5.1.18" evidence="1"/>
<dbReference type="InterPro" id="IPR004046">
    <property type="entry name" value="GST_C"/>
</dbReference>
<evidence type="ECO:0000313" key="8">
    <source>
        <dbReference type="Proteomes" id="UP000305067"/>
    </source>
</evidence>
<dbReference type="Gene3D" id="3.40.30.10">
    <property type="entry name" value="Glutaredoxin"/>
    <property type="match status" value="1"/>
</dbReference>
<dbReference type="InterPro" id="IPR036282">
    <property type="entry name" value="Glutathione-S-Trfase_C_sf"/>
</dbReference>
<evidence type="ECO:0000256" key="2">
    <source>
        <dbReference type="ARBA" id="ARBA00022679"/>
    </source>
</evidence>
<gene>
    <name evidence="7" type="ORF">BDV98DRAFT_534514</name>
</gene>
<dbReference type="GO" id="GO:0005737">
    <property type="term" value="C:cytoplasm"/>
    <property type="evidence" value="ECO:0007669"/>
    <property type="project" value="TreeGrafter"/>
</dbReference>
<dbReference type="GO" id="GO:0004364">
    <property type="term" value="F:glutathione transferase activity"/>
    <property type="evidence" value="ECO:0007669"/>
    <property type="project" value="UniProtKB-EC"/>
</dbReference>
<dbReference type="SFLD" id="SFLDS00019">
    <property type="entry name" value="Glutathione_Transferase_(cytos"/>
    <property type="match status" value="1"/>
</dbReference>
<protein>
    <recommendedName>
        <fullName evidence="1">glutathione transferase</fullName>
        <ecNumber evidence="1">2.5.1.18</ecNumber>
    </recommendedName>
</protein>
<keyword evidence="8" id="KW-1185">Reference proteome</keyword>